<dbReference type="Proteomes" id="UP000824076">
    <property type="component" value="Unassembled WGS sequence"/>
</dbReference>
<dbReference type="EMBL" id="DVMS01000208">
    <property type="protein sequence ID" value="HIU39495.1"/>
    <property type="molecule type" value="Genomic_DNA"/>
</dbReference>
<protein>
    <submittedName>
        <fullName evidence="7">DoxX family protein</fullName>
    </submittedName>
</protein>
<accession>A0A9D1IM62</accession>
<evidence type="ECO:0000256" key="4">
    <source>
        <dbReference type="ARBA" id="ARBA00023136"/>
    </source>
</evidence>
<dbReference type="Pfam" id="PF07291">
    <property type="entry name" value="MauE"/>
    <property type="match status" value="1"/>
</dbReference>
<feature type="non-terminal residue" evidence="7">
    <location>
        <position position="178"/>
    </location>
</feature>
<feature type="transmembrane region" description="Helical" evidence="5">
    <location>
        <begin position="109"/>
        <end position="126"/>
    </location>
</feature>
<organism evidence="7 8">
    <name type="scientific">Candidatus Limisoma intestinavium</name>
    <dbReference type="NCBI Taxonomy" id="2840856"/>
    <lineage>
        <taxon>Bacteria</taxon>
        <taxon>Pseudomonadati</taxon>
        <taxon>Bacteroidota</taxon>
        <taxon>Bacteroidia</taxon>
        <taxon>Bacteroidales</taxon>
        <taxon>Candidatus Limisoma</taxon>
    </lineage>
</organism>
<evidence type="ECO:0000256" key="2">
    <source>
        <dbReference type="ARBA" id="ARBA00022692"/>
    </source>
</evidence>
<evidence type="ECO:0000256" key="5">
    <source>
        <dbReference type="SAM" id="Phobius"/>
    </source>
</evidence>
<evidence type="ECO:0000256" key="3">
    <source>
        <dbReference type="ARBA" id="ARBA00022989"/>
    </source>
</evidence>
<sequence length="178" mass="19773">MNRFGKIVCFAIGIVFLLSGLGKVVDVYAFQNLIVQYGFKPFNILAPAIAILEVVLGTLFLLRVGIKAISWMAFGLLLIFSAAYTYGYFVNGIADCGCFGPHVRIESPSFTYVRNLVLIAGCLYLIKCPVEAKPFGAWRMRVALTVFAPSLFLSGATFRYMPLKSYEHPFQGMRVDET</sequence>
<keyword evidence="4 5" id="KW-0472">Membrane</keyword>
<evidence type="ECO:0000313" key="7">
    <source>
        <dbReference type="EMBL" id="HIU39495.1"/>
    </source>
</evidence>
<feature type="domain" description="Methylamine utilisation protein MauE" evidence="6">
    <location>
        <begin position="1"/>
        <end position="126"/>
    </location>
</feature>
<feature type="transmembrane region" description="Helical" evidence="5">
    <location>
        <begin position="69"/>
        <end position="89"/>
    </location>
</feature>
<comment type="subcellular location">
    <subcellularLocation>
        <location evidence="1">Membrane</location>
        <topology evidence="1">Multi-pass membrane protein</topology>
    </subcellularLocation>
</comment>
<comment type="caution">
    <text evidence="7">The sequence shown here is derived from an EMBL/GenBank/DDBJ whole genome shotgun (WGS) entry which is preliminary data.</text>
</comment>
<dbReference type="GO" id="GO:0016020">
    <property type="term" value="C:membrane"/>
    <property type="evidence" value="ECO:0007669"/>
    <property type="project" value="UniProtKB-SubCell"/>
</dbReference>
<dbReference type="AlphaFoldDB" id="A0A9D1IM62"/>
<evidence type="ECO:0000313" key="8">
    <source>
        <dbReference type="Proteomes" id="UP000824076"/>
    </source>
</evidence>
<reference evidence="7" key="2">
    <citation type="journal article" date="2021" name="PeerJ">
        <title>Extensive microbial diversity within the chicken gut microbiome revealed by metagenomics and culture.</title>
        <authorList>
            <person name="Gilroy R."/>
            <person name="Ravi A."/>
            <person name="Getino M."/>
            <person name="Pursley I."/>
            <person name="Horton D.L."/>
            <person name="Alikhan N.F."/>
            <person name="Baker D."/>
            <person name="Gharbi K."/>
            <person name="Hall N."/>
            <person name="Watson M."/>
            <person name="Adriaenssens E.M."/>
            <person name="Foster-Nyarko E."/>
            <person name="Jarju S."/>
            <person name="Secka A."/>
            <person name="Antonio M."/>
            <person name="Oren A."/>
            <person name="Chaudhuri R.R."/>
            <person name="La Ragione R."/>
            <person name="Hildebrand F."/>
            <person name="Pallen M.J."/>
        </authorList>
    </citation>
    <scope>NUCLEOTIDE SEQUENCE</scope>
    <source>
        <strain evidence="7">17073</strain>
    </source>
</reference>
<evidence type="ECO:0000259" key="6">
    <source>
        <dbReference type="Pfam" id="PF07291"/>
    </source>
</evidence>
<dbReference type="InterPro" id="IPR009908">
    <property type="entry name" value="Methylamine_util_MauE"/>
</dbReference>
<gene>
    <name evidence="7" type="ORF">IAD18_07510</name>
</gene>
<feature type="transmembrane region" description="Helical" evidence="5">
    <location>
        <begin position="42"/>
        <end position="62"/>
    </location>
</feature>
<feature type="transmembrane region" description="Helical" evidence="5">
    <location>
        <begin position="138"/>
        <end position="161"/>
    </location>
</feature>
<keyword evidence="2 5" id="KW-0812">Transmembrane</keyword>
<proteinExistence type="predicted"/>
<name>A0A9D1IM62_9BACT</name>
<evidence type="ECO:0000256" key="1">
    <source>
        <dbReference type="ARBA" id="ARBA00004141"/>
    </source>
</evidence>
<reference evidence="7" key="1">
    <citation type="submission" date="2020-10" db="EMBL/GenBank/DDBJ databases">
        <authorList>
            <person name="Gilroy R."/>
        </authorList>
    </citation>
    <scope>NUCLEOTIDE SEQUENCE</scope>
    <source>
        <strain evidence="7">17073</strain>
    </source>
</reference>
<keyword evidence="3 5" id="KW-1133">Transmembrane helix</keyword>
<dbReference type="GO" id="GO:0030416">
    <property type="term" value="P:methylamine metabolic process"/>
    <property type="evidence" value="ECO:0007669"/>
    <property type="project" value="InterPro"/>
</dbReference>